<dbReference type="EMBL" id="CP101987">
    <property type="protein sequence ID" value="UUI73112.1"/>
    <property type="molecule type" value="Genomic_DNA"/>
</dbReference>
<organism evidence="2 3">
    <name type="scientific">Cellulomonas xiejunii</name>
    <dbReference type="NCBI Taxonomy" id="2968083"/>
    <lineage>
        <taxon>Bacteria</taxon>
        <taxon>Bacillati</taxon>
        <taxon>Actinomycetota</taxon>
        <taxon>Actinomycetes</taxon>
        <taxon>Micrococcales</taxon>
        <taxon>Cellulomonadaceae</taxon>
        <taxon>Cellulomonas</taxon>
    </lineage>
</organism>
<evidence type="ECO:0000313" key="2">
    <source>
        <dbReference type="EMBL" id="UUI73112.1"/>
    </source>
</evidence>
<evidence type="ECO:0000313" key="3">
    <source>
        <dbReference type="Proteomes" id="UP001316384"/>
    </source>
</evidence>
<feature type="region of interest" description="Disordered" evidence="1">
    <location>
        <begin position="67"/>
        <end position="86"/>
    </location>
</feature>
<sequence>MQQRSMPDEGAGAPQSAPVAADDTGVVLGVDAAQYAQKLLAEHVPLTLIVDLLAPTGETSAELLEKEGLPGDAWWGPSSEGARPDA</sequence>
<gene>
    <name evidence="2" type="ORF">NP048_06650</name>
</gene>
<protein>
    <submittedName>
        <fullName evidence="2">Uncharacterized protein</fullName>
    </submittedName>
</protein>
<dbReference type="Proteomes" id="UP001316384">
    <property type="component" value="Chromosome"/>
</dbReference>
<proteinExistence type="predicted"/>
<evidence type="ECO:0000256" key="1">
    <source>
        <dbReference type="SAM" id="MobiDB-lite"/>
    </source>
</evidence>
<name>A0ABY5KRI3_9CELL</name>
<keyword evidence="3" id="KW-1185">Reference proteome</keyword>
<accession>A0ABY5KRI3</accession>
<dbReference type="RefSeq" id="WP_227577422.1">
    <property type="nucleotide sequence ID" value="NZ_CP101987.1"/>
</dbReference>
<reference evidence="2 3" key="1">
    <citation type="submission" date="2022-07" db="EMBL/GenBank/DDBJ databases">
        <title>Novel species in genus cellulomonas.</title>
        <authorList>
            <person name="Ye L."/>
        </authorList>
    </citation>
    <scope>NUCLEOTIDE SEQUENCE [LARGE SCALE GENOMIC DNA]</scope>
    <source>
        <strain evidence="3">zg-B89</strain>
    </source>
</reference>